<dbReference type="PROSITE" id="PS50949">
    <property type="entry name" value="HTH_GNTR"/>
    <property type="match status" value="1"/>
</dbReference>
<accession>A0A1P8K3W6</accession>
<dbReference type="InterPro" id="IPR000524">
    <property type="entry name" value="Tscrpt_reg_HTH_GntR"/>
</dbReference>
<gene>
    <name evidence="5" type="ORF">RD110_10590</name>
</gene>
<reference evidence="5 6" key="1">
    <citation type="submission" date="2017-01" db="EMBL/GenBank/DDBJ databases">
        <authorList>
            <person name="Mah S.A."/>
            <person name="Swanson W.J."/>
            <person name="Moy G.W."/>
            <person name="Vacquier V.D."/>
        </authorList>
    </citation>
    <scope>NUCLEOTIDE SEQUENCE [LARGE SCALE GENOMIC DNA]</scope>
    <source>
        <strain evidence="5 6">DCY110</strain>
    </source>
</reference>
<dbReference type="SMART" id="SM00895">
    <property type="entry name" value="FCD"/>
    <property type="match status" value="1"/>
</dbReference>
<evidence type="ECO:0000313" key="5">
    <source>
        <dbReference type="EMBL" id="APW40621.1"/>
    </source>
</evidence>
<dbReference type="GO" id="GO:0003677">
    <property type="term" value="F:DNA binding"/>
    <property type="evidence" value="ECO:0007669"/>
    <property type="project" value="UniProtKB-KW"/>
</dbReference>
<keyword evidence="3" id="KW-0804">Transcription</keyword>
<dbReference type="SMART" id="SM00345">
    <property type="entry name" value="HTH_GNTR"/>
    <property type="match status" value="1"/>
</dbReference>
<dbReference type="InterPro" id="IPR036388">
    <property type="entry name" value="WH-like_DNA-bd_sf"/>
</dbReference>
<dbReference type="Gene3D" id="1.20.120.530">
    <property type="entry name" value="GntR ligand-binding domain-like"/>
    <property type="match status" value="1"/>
</dbReference>
<dbReference type="EMBL" id="CP019236">
    <property type="protein sequence ID" value="APW40621.1"/>
    <property type="molecule type" value="Genomic_DNA"/>
</dbReference>
<dbReference type="InterPro" id="IPR011711">
    <property type="entry name" value="GntR_C"/>
</dbReference>
<dbReference type="KEGG" id="rhy:RD110_10590"/>
<evidence type="ECO:0000313" key="6">
    <source>
        <dbReference type="Proteomes" id="UP000186609"/>
    </source>
</evidence>
<organism evidence="5 6">
    <name type="scientific">Rhodoferax koreensis</name>
    <dbReference type="NCBI Taxonomy" id="1842727"/>
    <lineage>
        <taxon>Bacteria</taxon>
        <taxon>Pseudomonadati</taxon>
        <taxon>Pseudomonadota</taxon>
        <taxon>Betaproteobacteria</taxon>
        <taxon>Burkholderiales</taxon>
        <taxon>Comamonadaceae</taxon>
        <taxon>Rhodoferax</taxon>
    </lineage>
</organism>
<keyword evidence="6" id="KW-1185">Reference proteome</keyword>
<dbReference type="GO" id="GO:0003700">
    <property type="term" value="F:DNA-binding transcription factor activity"/>
    <property type="evidence" value="ECO:0007669"/>
    <property type="project" value="InterPro"/>
</dbReference>
<protein>
    <recommendedName>
        <fullName evidence="4">HTH gntR-type domain-containing protein</fullName>
    </recommendedName>
</protein>
<proteinExistence type="predicted"/>
<dbReference type="AlphaFoldDB" id="A0A1P8K3W6"/>
<evidence type="ECO:0000256" key="2">
    <source>
        <dbReference type="ARBA" id="ARBA00023125"/>
    </source>
</evidence>
<evidence type="ECO:0000256" key="3">
    <source>
        <dbReference type="ARBA" id="ARBA00023163"/>
    </source>
</evidence>
<keyword evidence="1" id="KW-0805">Transcription regulation</keyword>
<dbReference type="Gene3D" id="1.10.10.10">
    <property type="entry name" value="Winged helix-like DNA-binding domain superfamily/Winged helix DNA-binding domain"/>
    <property type="match status" value="1"/>
</dbReference>
<keyword evidence="2" id="KW-0238">DNA-binding</keyword>
<dbReference type="PANTHER" id="PTHR43537:SF53">
    <property type="entry name" value="HTH-TYPE TRANSCRIPTIONAL REPRESSOR NANR"/>
    <property type="match status" value="1"/>
</dbReference>
<dbReference type="STRING" id="1842727.RD110_10590"/>
<evidence type="ECO:0000256" key="1">
    <source>
        <dbReference type="ARBA" id="ARBA00023015"/>
    </source>
</evidence>
<name>A0A1P8K3W6_9BURK</name>
<dbReference type="SUPFAM" id="SSF48008">
    <property type="entry name" value="GntR ligand-binding domain-like"/>
    <property type="match status" value="1"/>
</dbReference>
<feature type="domain" description="HTH gntR-type" evidence="4">
    <location>
        <begin position="16"/>
        <end position="83"/>
    </location>
</feature>
<dbReference type="InterPro" id="IPR036390">
    <property type="entry name" value="WH_DNA-bd_sf"/>
</dbReference>
<dbReference type="Proteomes" id="UP000186609">
    <property type="component" value="Chromosome"/>
</dbReference>
<dbReference type="SUPFAM" id="SSF46785">
    <property type="entry name" value="Winged helix' DNA-binding domain"/>
    <property type="match status" value="1"/>
</dbReference>
<dbReference type="InterPro" id="IPR008920">
    <property type="entry name" value="TF_FadR/GntR_C"/>
</dbReference>
<dbReference type="PANTHER" id="PTHR43537">
    <property type="entry name" value="TRANSCRIPTIONAL REGULATOR, GNTR FAMILY"/>
    <property type="match status" value="1"/>
</dbReference>
<dbReference type="CDD" id="cd07377">
    <property type="entry name" value="WHTH_GntR"/>
    <property type="match status" value="1"/>
</dbReference>
<dbReference type="Pfam" id="PF07729">
    <property type="entry name" value="FCD"/>
    <property type="match status" value="1"/>
</dbReference>
<evidence type="ECO:0000259" key="4">
    <source>
        <dbReference type="PROSITE" id="PS50949"/>
    </source>
</evidence>
<sequence>MRKPRTVTAKTATEVALSVDQIHERILTAILEHRLPPGTQLVEHRLAELFEVSRTKIREAIGRLVHDRIATNFPNRGAFITSPTPEEAREVFATRRLIEPELARLAARQATARQIATLRSHVAREARARAGSNPYALMPLTGEFHLLIAEIAGNGFLARTLRELESLTCLSIILYDAPGSESCPQDEHERLLAAIEARDTEGAAALMLHHLAHIERGLKLAPRIEESRSLEDAFR</sequence>
<dbReference type="Pfam" id="PF00392">
    <property type="entry name" value="GntR"/>
    <property type="match status" value="1"/>
</dbReference>